<protein>
    <recommendedName>
        <fullName evidence="15">Dynein axonemal light chain 1</fullName>
    </recommendedName>
</protein>
<evidence type="ECO:0000313" key="19">
    <source>
        <dbReference type="Proteomes" id="UP000541610"/>
    </source>
</evidence>
<dbReference type="GO" id="GO:0046873">
    <property type="term" value="F:metal ion transmembrane transporter activity"/>
    <property type="evidence" value="ECO:0007669"/>
    <property type="project" value="InterPro"/>
</dbReference>
<dbReference type="GO" id="GO:0005930">
    <property type="term" value="C:axoneme"/>
    <property type="evidence" value="ECO:0007669"/>
    <property type="project" value="UniProtKB-SubCell"/>
</dbReference>
<evidence type="ECO:0000256" key="4">
    <source>
        <dbReference type="ARBA" id="ARBA00022614"/>
    </source>
</evidence>
<organism evidence="18 19">
    <name type="scientific">Perkinsus olseni</name>
    <name type="common">Perkinsus atlanticus</name>
    <dbReference type="NCBI Taxonomy" id="32597"/>
    <lineage>
        <taxon>Eukaryota</taxon>
        <taxon>Sar</taxon>
        <taxon>Alveolata</taxon>
        <taxon>Perkinsozoa</taxon>
        <taxon>Perkinsea</taxon>
        <taxon>Perkinsida</taxon>
        <taxon>Perkinsidae</taxon>
        <taxon>Perkinsus</taxon>
    </lineage>
</organism>
<dbReference type="Gene3D" id="2.30.29.30">
    <property type="entry name" value="Pleckstrin-homology domain (PH domain)/Phosphotyrosine-binding domain (PTB)"/>
    <property type="match status" value="1"/>
</dbReference>
<evidence type="ECO:0000256" key="12">
    <source>
        <dbReference type="ARBA" id="ARBA00023212"/>
    </source>
</evidence>
<dbReference type="InterPro" id="IPR001849">
    <property type="entry name" value="PH_domain"/>
</dbReference>
<dbReference type="Proteomes" id="UP000541610">
    <property type="component" value="Unassembled WGS sequence"/>
</dbReference>
<dbReference type="FunFam" id="3.80.10.10:FF:000049">
    <property type="entry name" value="Dynein light chain 1"/>
    <property type="match status" value="1"/>
</dbReference>
<feature type="transmembrane region" description="Helical" evidence="16">
    <location>
        <begin position="512"/>
        <end position="535"/>
    </location>
</feature>
<dbReference type="Pfam" id="PF02535">
    <property type="entry name" value="Zip"/>
    <property type="match status" value="1"/>
</dbReference>
<evidence type="ECO:0000256" key="8">
    <source>
        <dbReference type="ARBA" id="ARBA00022989"/>
    </source>
</evidence>
<evidence type="ECO:0000256" key="11">
    <source>
        <dbReference type="ARBA" id="ARBA00023175"/>
    </source>
</evidence>
<feature type="transmembrane region" description="Helical" evidence="16">
    <location>
        <begin position="471"/>
        <end position="492"/>
    </location>
</feature>
<keyword evidence="13" id="KW-0966">Cell projection</keyword>
<keyword evidence="8 16" id="KW-1133">Transmembrane helix</keyword>
<keyword evidence="3" id="KW-0963">Cytoplasm</keyword>
<keyword evidence="5 16" id="KW-0812">Transmembrane</keyword>
<reference evidence="18 19" key="1">
    <citation type="submission" date="2020-04" db="EMBL/GenBank/DDBJ databases">
        <title>Perkinsus olseni comparative genomics.</title>
        <authorList>
            <person name="Bogema D.R."/>
        </authorList>
    </citation>
    <scope>NUCLEOTIDE SEQUENCE [LARGE SCALE GENOMIC DNA]</scope>
    <source>
        <strain evidence="18">00978-12</strain>
    </source>
</reference>
<evidence type="ECO:0000256" key="16">
    <source>
        <dbReference type="SAM" id="Phobius"/>
    </source>
</evidence>
<keyword evidence="11" id="KW-0505">Motor protein</keyword>
<comment type="similarity">
    <text evidence="14">Belongs to the dynein light chain LC1-type family.</text>
</comment>
<evidence type="ECO:0000256" key="13">
    <source>
        <dbReference type="ARBA" id="ARBA00023273"/>
    </source>
</evidence>
<dbReference type="SUPFAM" id="SSF50729">
    <property type="entry name" value="PH domain-like"/>
    <property type="match status" value="1"/>
</dbReference>
<evidence type="ECO:0000259" key="17">
    <source>
        <dbReference type="PROSITE" id="PS50003"/>
    </source>
</evidence>
<dbReference type="SMART" id="SM00233">
    <property type="entry name" value="PH"/>
    <property type="match status" value="1"/>
</dbReference>
<gene>
    <name evidence="18" type="primary">DNAL1</name>
    <name evidence="18" type="ORF">FOZ60_000437</name>
</gene>
<dbReference type="GO" id="GO:0005874">
    <property type="term" value="C:microtubule"/>
    <property type="evidence" value="ECO:0007669"/>
    <property type="project" value="UniProtKB-KW"/>
</dbReference>
<keyword evidence="9" id="KW-0243">Dynein</keyword>
<dbReference type="AlphaFoldDB" id="A0A7J6P367"/>
<dbReference type="SUPFAM" id="SSF52058">
    <property type="entry name" value="L domain-like"/>
    <property type="match status" value="1"/>
</dbReference>
<dbReference type="PROSITE" id="PS51450">
    <property type="entry name" value="LRR"/>
    <property type="match status" value="3"/>
</dbReference>
<keyword evidence="6" id="KW-0493">Microtubule</keyword>
<dbReference type="GO" id="GO:0016020">
    <property type="term" value="C:membrane"/>
    <property type="evidence" value="ECO:0007669"/>
    <property type="project" value="UniProtKB-SubCell"/>
</dbReference>
<evidence type="ECO:0000313" key="18">
    <source>
        <dbReference type="EMBL" id="KAF4690277.1"/>
    </source>
</evidence>
<keyword evidence="12" id="KW-0206">Cytoskeleton</keyword>
<evidence type="ECO:0000256" key="3">
    <source>
        <dbReference type="ARBA" id="ARBA00022490"/>
    </source>
</evidence>
<accession>A0A7J6P367</accession>
<keyword evidence="7" id="KW-0677">Repeat</keyword>
<evidence type="ECO:0000256" key="6">
    <source>
        <dbReference type="ARBA" id="ARBA00022701"/>
    </source>
</evidence>
<evidence type="ECO:0000256" key="10">
    <source>
        <dbReference type="ARBA" id="ARBA00023136"/>
    </source>
</evidence>
<evidence type="ECO:0000256" key="7">
    <source>
        <dbReference type="ARBA" id="ARBA00022737"/>
    </source>
</evidence>
<dbReference type="SMART" id="SM00365">
    <property type="entry name" value="LRR_SD22"/>
    <property type="match status" value="4"/>
</dbReference>
<feature type="transmembrane region" description="Helical" evidence="16">
    <location>
        <begin position="354"/>
        <end position="375"/>
    </location>
</feature>
<dbReference type="InterPro" id="IPR032675">
    <property type="entry name" value="LRR_dom_sf"/>
</dbReference>
<dbReference type="InterPro" id="IPR001611">
    <property type="entry name" value="Leu-rich_rpt"/>
</dbReference>
<evidence type="ECO:0000256" key="2">
    <source>
        <dbReference type="ARBA" id="ARBA00004430"/>
    </source>
</evidence>
<dbReference type="Gene3D" id="3.80.10.10">
    <property type="entry name" value="Ribonuclease Inhibitor"/>
    <property type="match status" value="1"/>
</dbReference>
<dbReference type="Pfam" id="PF12799">
    <property type="entry name" value="LRR_4"/>
    <property type="match status" value="1"/>
</dbReference>
<dbReference type="PANTHER" id="PTHR15454">
    <property type="entry name" value="NISCHARIN RELATED"/>
    <property type="match status" value="1"/>
</dbReference>
<dbReference type="PANTHER" id="PTHR15454:SF73">
    <property type="entry name" value="DYNEIN AXONEMAL LIGHT CHAIN 1"/>
    <property type="match status" value="1"/>
</dbReference>
<sequence length="573" mass="61729">MFSSSSDHVDPRSVVLSPSDVVKAGYVMKQSKHLLQWKRRWLVLTKDMLCSFSTKGALAYPTEALLLRMCSSVKSADEETGQANSFKVDSSSRVFYLIADTPADKEAWIGQIGRQMIRPAGANPEEAEVIKLMCLIPPIEKLDTVLNSLVNVKHLSLSTNCIDKMIPLPGLKNLQILSLGRNQIKKITSLEEVGASLQQLWISYNQISSLDGLTPCVKLHTLYISNNAIASWDEISKLSALPELTNICLVGNPIYEGFTRKSVRPMVTKHFPGVKTLDGEMVTGFFLSFACAVMTCDSLGHLVPEVLNAGGSSYLFFLIGVALTLGINRGVDILHEKHHREHPGQDGDEIKNFGVANLLPFVFSFLATVSLAGGIEHEIMCFISDRASSITLSMVCLSGMAYLGPNIASARTVTIAVAAHEVPQELSDGVLLLAAGLHPARLLWLNFLVSLTCPLGVVVAFLLQAALARKAYAATAALAAGSFTTFAVFIMGEQVLAATLQMLADSGSSHRGSALQLLTSVGPVIIAAWLGVALVHSVHEAAEGQLASDGDAFSVVTAMEAFFRPTDYVHDEM</sequence>
<evidence type="ECO:0000256" key="5">
    <source>
        <dbReference type="ARBA" id="ARBA00022692"/>
    </source>
</evidence>
<keyword evidence="4" id="KW-0433">Leucine-rich repeat</keyword>
<dbReference type="InterPro" id="IPR025875">
    <property type="entry name" value="Leu-rich_rpt_4"/>
</dbReference>
<dbReference type="InterPro" id="IPR011993">
    <property type="entry name" value="PH-like_dom_sf"/>
</dbReference>
<name>A0A7J6P367_PEROL</name>
<dbReference type="PROSITE" id="PS50003">
    <property type="entry name" value="PH_DOMAIN"/>
    <property type="match status" value="1"/>
</dbReference>
<feature type="domain" description="PH" evidence="17">
    <location>
        <begin position="20"/>
        <end position="117"/>
    </location>
</feature>
<dbReference type="FunFam" id="2.30.29.30:FF:000286">
    <property type="entry name" value="PH-protein kinase domain containing protein"/>
    <property type="match status" value="1"/>
</dbReference>
<dbReference type="EMBL" id="JABANP010000103">
    <property type="protein sequence ID" value="KAF4690277.1"/>
    <property type="molecule type" value="Genomic_DNA"/>
</dbReference>
<evidence type="ECO:0000256" key="15">
    <source>
        <dbReference type="ARBA" id="ARBA00049760"/>
    </source>
</evidence>
<dbReference type="InterPro" id="IPR003689">
    <property type="entry name" value="ZIP"/>
</dbReference>
<feature type="transmembrane region" description="Helical" evidence="16">
    <location>
        <begin position="387"/>
        <end position="404"/>
    </location>
</feature>
<dbReference type="OrthoDB" id="266138at2759"/>
<feature type="transmembrane region" description="Helical" evidence="16">
    <location>
        <begin position="314"/>
        <end position="334"/>
    </location>
</feature>
<evidence type="ECO:0000256" key="9">
    <source>
        <dbReference type="ARBA" id="ARBA00023017"/>
    </source>
</evidence>
<comment type="caution">
    <text evidence="18">The sequence shown here is derived from an EMBL/GenBank/DDBJ whole genome shotgun (WGS) entry which is preliminary data.</text>
</comment>
<proteinExistence type="inferred from homology"/>
<comment type="subcellular location">
    <subcellularLocation>
        <location evidence="2">Cytoplasm</location>
        <location evidence="2">Cytoskeleton</location>
        <location evidence="2">Cilium axoneme</location>
    </subcellularLocation>
    <subcellularLocation>
        <location evidence="1">Membrane</location>
        <topology evidence="1">Multi-pass membrane protein</topology>
    </subcellularLocation>
</comment>
<evidence type="ECO:0000256" key="14">
    <source>
        <dbReference type="ARBA" id="ARBA00049659"/>
    </source>
</evidence>
<feature type="transmembrane region" description="Helical" evidence="16">
    <location>
        <begin position="442"/>
        <end position="464"/>
    </location>
</feature>
<keyword evidence="10 16" id="KW-0472">Membrane</keyword>
<feature type="transmembrane region" description="Helical" evidence="16">
    <location>
        <begin position="281"/>
        <end position="302"/>
    </location>
</feature>
<evidence type="ECO:0000256" key="1">
    <source>
        <dbReference type="ARBA" id="ARBA00004141"/>
    </source>
</evidence>
<dbReference type="Pfam" id="PF00169">
    <property type="entry name" value="PH"/>
    <property type="match status" value="1"/>
</dbReference>
<dbReference type="GO" id="GO:0030286">
    <property type="term" value="C:dynein complex"/>
    <property type="evidence" value="ECO:0007669"/>
    <property type="project" value="UniProtKB-KW"/>
</dbReference>